<gene>
    <name evidence="1" type="ORF">S01H1_85188</name>
</gene>
<proteinExistence type="predicted"/>
<reference evidence="1" key="1">
    <citation type="journal article" date="2014" name="Front. Microbiol.">
        <title>High frequency of phylogenetically diverse reductive dehalogenase-homologous genes in deep subseafloor sedimentary metagenomes.</title>
        <authorList>
            <person name="Kawai M."/>
            <person name="Futagami T."/>
            <person name="Toyoda A."/>
            <person name="Takaki Y."/>
            <person name="Nishi S."/>
            <person name="Hori S."/>
            <person name="Arai W."/>
            <person name="Tsubouchi T."/>
            <person name="Morono Y."/>
            <person name="Uchiyama I."/>
            <person name="Ito T."/>
            <person name="Fujiyama A."/>
            <person name="Inagaki F."/>
            <person name="Takami H."/>
        </authorList>
    </citation>
    <scope>NUCLEOTIDE SEQUENCE</scope>
    <source>
        <strain evidence="1">Expedition CK06-06</strain>
    </source>
</reference>
<sequence>KKPVISIGKAATISSFVTGISQDPEFNASFNEEQVDVGYNILRLYTGLATSKTGPIIEFIQRGGTFPGMIEKPEMLEKITASLQQYSEMLSGKESEVLQGSR</sequence>
<protein>
    <submittedName>
        <fullName evidence="1">Uncharacterized protein</fullName>
    </submittedName>
</protein>
<feature type="non-terminal residue" evidence="1">
    <location>
        <position position="1"/>
    </location>
</feature>
<accession>X0XXL2</accession>
<feature type="non-terminal residue" evidence="1">
    <location>
        <position position="102"/>
    </location>
</feature>
<evidence type="ECO:0000313" key="1">
    <source>
        <dbReference type="EMBL" id="GAG48154.1"/>
    </source>
</evidence>
<name>X0XXL2_9ZZZZ</name>
<comment type="caution">
    <text evidence="1">The sequence shown here is derived from an EMBL/GenBank/DDBJ whole genome shotgun (WGS) entry which is preliminary data.</text>
</comment>
<dbReference type="AlphaFoldDB" id="X0XXL2"/>
<dbReference type="EMBL" id="BARS01058405">
    <property type="protein sequence ID" value="GAG48154.1"/>
    <property type="molecule type" value="Genomic_DNA"/>
</dbReference>
<organism evidence="1">
    <name type="scientific">marine sediment metagenome</name>
    <dbReference type="NCBI Taxonomy" id="412755"/>
    <lineage>
        <taxon>unclassified sequences</taxon>
        <taxon>metagenomes</taxon>
        <taxon>ecological metagenomes</taxon>
    </lineage>
</organism>